<evidence type="ECO:0000313" key="1">
    <source>
        <dbReference type="EMBL" id="CDQ08841.1"/>
    </source>
</evidence>
<proteinExistence type="predicted"/>
<protein>
    <submittedName>
        <fullName evidence="1">Uncharacterized protein</fullName>
    </submittedName>
</protein>
<dbReference type="AlphaFoldDB" id="A0A060UKD8"/>
<accession>A0A060UKD8</accession>
<dbReference type="EMBL" id="CCCS020000003">
    <property type="protein sequence ID" value="CDQ08841.1"/>
    <property type="molecule type" value="Genomic_DNA"/>
</dbReference>
<name>A0A060UKD8_9PROT</name>
<gene>
    <name evidence="1" type="ORF">AFERRI_110005</name>
</gene>
<comment type="caution">
    <text evidence="1">The sequence shown here is derived from an EMBL/GenBank/DDBJ whole genome shotgun (WGS) entry which is preliminary data.</text>
</comment>
<sequence length="85" mass="9993">MRVVCIEVFAKPMKYISSYTTMHPWLPTPHLKMQHIRPSSDSYLRHIENIMRPICDPTNRRGKLWALLSKRGSEAYCVGHRPTKQ</sequence>
<organism evidence="1">
    <name type="scientific">Acidithiobacillus ferrivorans</name>
    <dbReference type="NCBI Taxonomy" id="160808"/>
    <lineage>
        <taxon>Bacteria</taxon>
        <taxon>Pseudomonadati</taxon>
        <taxon>Pseudomonadota</taxon>
        <taxon>Acidithiobacillia</taxon>
        <taxon>Acidithiobacillales</taxon>
        <taxon>Acidithiobacillaceae</taxon>
        <taxon>Acidithiobacillus</taxon>
    </lineage>
</organism>
<reference evidence="1" key="1">
    <citation type="submission" date="2014-03" db="EMBL/GenBank/DDBJ databases">
        <authorList>
            <person name="Genoscope - CEA"/>
        </authorList>
    </citation>
    <scope>NUCLEOTIDE SEQUENCE [LARGE SCALE GENOMIC DNA]</scope>
    <source>
        <strain evidence="1">CF27</strain>
    </source>
</reference>
<reference evidence="1" key="2">
    <citation type="submission" date="2014-07" db="EMBL/GenBank/DDBJ databases">
        <title>Initial genome analysis of the psychrotolerant acidophile Acidithiobacillus ferrivorans CF27: insights into iron and sulfur oxidation pathways and into biofilm formation.</title>
        <authorList>
            <person name="Talla E."/>
            <person name="Hedrich S."/>
            <person name="Mangenot S."/>
            <person name="Ji B."/>
            <person name="Johnson D.B."/>
            <person name="Barbe V."/>
            <person name="Bonnefoy V."/>
        </authorList>
    </citation>
    <scope>NUCLEOTIDE SEQUENCE [LARGE SCALE GENOMIC DNA]</scope>
    <source>
        <strain evidence="1">CF27</strain>
    </source>
</reference>